<name>A0A261TMZ5_9BORD</name>
<dbReference type="InterPro" id="IPR036188">
    <property type="entry name" value="FAD/NAD-bd_sf"/>
</dbReference>
<comment type="cofactor">
    <cofactor evidence="1">
        <name>FAD</name>
        <dbReference type="ChEBI" id="CHEBI:57692"/>
    </cofactor>
</comment>
<dbReference type="Gene3D" id="3.50.50.60">
    <property type="entry name" value="FAD/NAD(P)-binding domain"/>
    <property type="match status" value="1"/>
</dbReference>
<reference evidence="6 7" key="1">
    <citation type="submission" date="2017-05" db="EMBL/GenBank/DDBJ databases">
        <title>Complete and WGS of Bordetella genogroups.</title>
        <authorList>
            <person name="Spilker T."/>
            <person name="LiPuma J."/>
        </authorList>
    </citation>
    <scope>NUCLEOTIDE SEQUENCE [LARGE SCALE GENOMIC DNA]</scope>
    <source>
        <strain evidence="6 7">AU9919</strain>
    </source>
</reference>
<keyword evidence="4" id="KW-0560">Oxidoreductase</keyword>
<evidence type="ECO:0000313" key="7">
    <source>
        <dbReference type="Proteomes" id="UP000216885"/>
    </source>
</evidence>
<proteinExistence type="predicted"/>
<evidence type="ECO:0000256" key="4">
    <source>
        <dbReference type="ARBA" id="ARBA00023002"/>
    </source>
</evidence>
<evidence type="ECO:0000313" key="6">
    <source>
        <dbReference type="EMBL" id="OZI51026.1"/>
    </source>
</evidence>
<organism evidence="6 7">
    <name type="scientific">Bordetella genomosp. 4</name>
    <dbReference type="NCBI Taxonomy" id="463044"/>
    <lineage>
        <taxon>Bacteria</taxon>
        <taxon>Pseudomonadati</taxon>
        <taxon>Pseudomonadota</taxon>
        <taxon>Betaproteobacteria</taxon>
        <taxon>Burkholderiales</taxon>
        <taxon>Alcaligenaceae</taxon>
        <taxon>Bordetella</taxon>
    </lineage>
</organism>
<evidence type="ECO:0000259" key="5">
    <source>
        <dbReference type="Pfam" id="PF00890"/>
    </source>
</evidence>
<feature type="domain" description="FAD-dependent oxidoreductase 2 FAD-binding" evidence="5">
    <location>
        <begin position="8"/>
        <end position="428"/>
    </location>
</feature>
<dbReference type="Gene3D" id="3.90.700.10">
    <property type="entry name" value="Succinate dehydrogenase/fumarate reductase flavoprotein, catalytic domain"/>
    <property type="match status" value="1"/>
</dbReference>
<comment type="caution">
    <text evidence="6">The sequence shown here is derived from an EMBL/GenBank/DDBJ whole genome shotgun (WGS) entry which is preliminary data.</text>
</comment>
<dbReference type="SUPFAM" id="SSF51905">
    <property type="entry name" value="FAD/NAD(P)-binding domain"/>
    <property type="match status" value="1"/>
</dbReference>
<gene>
    <name evidence="6" type="ORF">CAL20_24205</name>
</gene>
<dbReference type="AlphaFoldDB" id="A0A261TMZ5"/>
<dbReference type="GO" id="GO:0016491">
    <property type="term" value="F:oxidoreductase activity"/>
    <property type="evidence" value="ECO:0007669"/>
    <property type="project" value="UniProtKB-KW"/>
</dbReference>
<sequence length="460" mass="47521">MAWDMEVDVLVVGAGGCGLAAAIAAHDAGASVAILEKRERPGGNSSLSTGSVPGAGSRFQREAGIEDSAERMVADLERTAGHSELPALTRRMAGISAGLCEWLVDVVGARMALITDYCHVGHSVPRLHAPVSRRGQDLVDDLLAAVAKRDIPLAVNNAVSTLYVNESGAVVGAAVTGPGIEASKIGARNVILATNGFAANRDLVKKYCAEIAGAEYFGALGSEGEAMIWGEQLNAQLANMRAYQGYAAVAYPHGSLLSWTTIEKGGILVNAAGERFGNEDLGYSGYAKRVLAQAGPVYAIFDDRIKALASKEEEFQELVDHHGVKGSDTVQGLAAVFNLPEATLTRTLTDYNQAAANQQDSSATDPQGRRHFGMAPLTGTLWICRVTPGLFHTQGGLAVDHMGRVLRADGSIIPGLYAGGGAAAGISGSVGAEGYCSGNGLLTAIGLGYLAGRSAAGIST</sequence>
<keyword evidence="3" id="KW-0274">FAD</keyword>
<keyword evidence="2" id="KW-0285">Flavoprotein</keyword>
<evidence type="ECO:0000256" key="2">
    <source>
        <dbReference type="ARBA" id="ARBA00022630"/>
    </source>
</evidence>
<accession>A0A261TMZ5</accession>
<dbReference type="Proteomes" id="UP000216885">
    <property type="component" value="Unassembled WGS sequence"/>
</dbReference>
<dbReference type="GO" id="GO:0008202">
    <property type="term" value="P:steroid metabolic process"/>
    <property type="evidence" value="ECO:0007669"/>
    <property type="project" value="UniProtKB-ARBA"/>
</dbReference>
<dbReference type="PANTHER" id="PTHR43400:SF10">
    <property type="entry name" value="3-OXOSTEROID 1-DEHYDROGENASE"/>
    <property type="match status" value="1"/>
</dbReference>
<dbReference type="Pfam" id="PF00890">
    <property type="entry name" value="FAD_binding_2"/>
    <property type="match status" value="1"/>
</dbReference>
<dbReference type="SUPFAM" id="SSF56425">
    <property type="entry name" value="Succinate dehydrogenase/fumarate reductase flavoprotein, catalytic domain"/>
    <property type="match status" value="1"/>
</dbReference>
<dbReference type="EMBL" id="NEVQ01000022">
    <property type="protein sequence ID" value="OZI51026.1"/>
    <property type="molecule type" value="Genomic_DNA"/>
</dbReference>
<evidence type="ECO:0000256" key="1">
    <source>
        <dbReference type="ARBA" id="ARBA00001974"/>
    </source>
</evidence>
<protein>
    <submittedName>
        <fullName evidence="6">FAD-binding dehydrogenase</fullName>
    </submittedName>
</protein>
<dbReference type="PANTHER" id="PTHR43400">
    <property type="entry name" value="FUMARATE REDUCTASE"/>
    <property type="match status" value="1"/>
</dbReference>
<dbReference type="InterPro" id="IPR003953">
    <property type="entry name" value="FAD-dep_OxRdtase_2_FAD-bd"/>
</dbReference>
<keyword evidence="7" id="KW-1185">Reference proteome</keyword>
<dbReference type="InterPro" id="IPR050315">
    <property type="entry name" value="FAD-oxidoreductase_2"/>
</dbReference>
<evidence type="ECO:0000256" key="3">
    <source>
        <dbReference type="ARBA" id="ARBA00022827"/>
    </source>
</evidence>
<dbReference type="InterPro" id="IPR027477">
    <property type="entry name" value="Succ_DH/fumarate_Rdtase_cat_sf"/>
</dbReference>